<reference evidence="5" key="1">
    <citation type="journal article" date="2019" name="Int. J. Syst. Evol. Microbiol.">
        <title>The Global Catalogue of Microorganisms (GCM) 10K type strain sequencing project: providing services to taxonomists for standard genome sequencing and annotation.</title>
        <authorList>
            <consortium name="The Broad Institute Genomics Platform"/>
            <consortium name="The Broad Institute Genome Sequencing Center for Infectious Disease"/>
            <person name="Wu L."/>
            <person name="Ma J."/>
        </authorList>
    </citation>
    <scope>NUCLEOTIDE SEQUENCE [LARGE SCALE GENOMIC DNA]</scope>
    <source>
        <strain evidence="5">CGMCC 4.7277</strain>
    </source>
</reference>
<dbReference type="Gene3D" id="3.40.190.10">
    <property type="entry name" value="Periplasmic binding protein-like II"/>
    <property type="match status" value="2"/>
</dbReference>
<evidence type="ECO:0000313" key="4">
    <source>
        <dbReference type="EMBL" id="MFC5522583.1"/>
    </source>
</evidence>
<name>A0ABW0QCL5_9BURK</name>
<feature type="signal peptide" evidence="2">
    <location>
        <begin position="1"/>
        <end position="38"/>
    </location>
</feature>
<feature type="chain" id="PRO_5045417688" evidence="2">
    <location>
        <begin position="39"/>
        <end position="295"/>
    </location>
</feature>
<sequence>MTTQFFKGLHMKKAFKHIVSMSALLGCSLGLLATSASAVDLLTSVKQKKEMNIGTEAQFAPFEFIKDGKIVGYSADLLALIMADLPGVQANREDVPFQAILPGLSAKKFDFVVTSVTVTKDRDAKFAFTLPIAEATVALLRRTQDGNFTSPDQLSGKVVGSQAGSAQLKVAREFDKKLRAEGKAGLKDIREYVSFDEAYADLAAGRLDAVAQSLSNLGPLVKSRPDTFAVVQPAIGPKTFYAWVGRKDSDSAPLVKFFSDGIARANTSGKMSELQKKWFGFTMPLPVDRLPAPEM</sequence>
<dbReference type="PANTHER" id="PTHR35936:SF17">
    <property type="entry name" value="ARGININE-BINDING EXTRACELLULAR PROTEIN ARTP"/>
    <property type="match status" value="1"/>
</dbReference>
<dbReference type="SUPFAM" id="SSF53850">
    <property type="entry name" value="Periplasmic binding protein-like II"/>
    <property type="match status" value="1"/>
</dbReference>
<evidence type="ECO:0000256" key="2">
    <source>
        <dbReference type="SAM" id="SignalP"/>
    </source>
</evidence>
<feature type="domain" description="Solute-binding protein family 3/N-terminal" evidence="3">
    <location>
        <begin position="50"/>
        <end position="282"/>
    </location>
</feature>
<gene>
    <name evidence="4" type="ORF">ACFPP7_16955</name>
</gene>
<accession>A0ABW0QCL5</accession>
<dbReference type="EMBL" id="JBHSMX010000049">
    <property type="protein sequence ID" value="MFC5522583.1"/>
    <property type="molecule type" value="Genomic_DNA"/>
</dbReference>
<dbReference type="InterPro" id="IPR001638">
    <property type="entry name" value="Solute-binding_3/MltF_N"/>
</dbReference>
<dbReference type="Proteomes" id="UP001596084">
    <property type="component" value="Unassembled WGS sequence"/>
</dbReference>
<keyword evidence="5" id="KW-1185">Reference proteome</keyword>
<evidence type="ECO:0000313" key="5">
    <source>
        <dbReference type="Proteomes" id="UP001596084"/>
    </source>
</evidence>
<proteinExistence type="predicted"/>
<dbReference type="PANTHER" id="PTHR35936">
    <property type="entry name" value="MEMBRANE-BOUND LYTIC MUREIN TRANSGLYCOSYLASE F"/>
    <property type="match status" value="1"/>
</dbReference>
<dbReference type="Pfam" id="PF00497">
    <property type="entry name" value="SBP_bac_3"/>
    <property type="match status" value="1"/>
</dbReference>
<keyword evidence="1 2" id="KW-0732">Signal</keyword>
<comment type="caution">
    <text evidence="4">The sequence shown here is derived from an EMBL/GenBank/DDBJ whole genome shotgun (WGS) entry which is preliminary data.</text>
</comment>
<evidence type="ECO:0000256" key="1">
    <source>
        <dbReference type="ARBA" id="ARBA00022729"/>
    </source>
</evidence>
<organism evidence="4 5">
    <name type="scientific">Polaromonas jejuensis</name>
    <dbReference type="NCBI Taxonomy" id="457502"/>
    <lineage>
        <taxon>Bacteria</taxon>
        <taxon>Pseudomonadati</taxon>
        <taxon>Pseudomonadota</taxon>
        <taxon>Betaproteobacteria</taxon>
        <taxon>Burkholderiales</taxon>
        <taxon>Comamonadaceae</taxon>
        <taxon>Polaromonas</taxon>
    </lineage>
</organism>
<dbReference type="SMART" id="SM00062">
    <property type="entry name" value="PBPb"/>
    <property type="match status" value="1"/>
</dbReference>
<protein>
    <submittedName>
        <fullName evidence="4">Transporter substrate-binding domain-containing protein</fullName>
    </submittedName>
</protein>
<evidence type="ECO:0000259" key="3">
    <source>
        <dbReference type="SMART" id="SM00062"/>
    </source>
</evidence>
<dbReference type="PROSITE" id="PS51257">
    <property type="entry name" value="PROKAR_LIPOPROTEIN"/>
    <property type="match status" value="1"/>
</dbReference>